<dbReference type="HOGENOM" id="CLU_2691687_0_0_1"/>
<keyword evidence="3" id="KW-1185">Reference proteome</keyword>
<dbReference type="Gramene" id="OB03G37850.1">
    <property type="protein sequence ID" value="OB03G37850.1"/>
    <property type="gene ID" value="OB03G37850"/>
</dbReference>
<evidence type="ECO:0000313" key="2">
    <source>
        <dbReference type="EnsemblPlants" id="OB03G37850.1"/>
    </source>
</evidence>
<proteinExistence type="predicted"/>
<organism evidence="2">
    <name type="scientific">Oryza brachyantha</name>
    <name type="common">malo sina</name>
    <dbReference type="NCBI Taxonomy" id="4533"/>
    <lineage>
        <taxon>Eukaryota</taxon>
        <taxon>Viridiplantae</taxon>
        <taxon>Streptophyta</taxon>
        <taxon>Embryophyta</taxon>
        <taxon>Tracheophyta</taxon>
        <taxon>Spermatophyta</taxon>
        <taxon>Magnoliopsida</taxon>
        <taxon>Liliopsida</taxon>
        <taxon>Poales</taxon>
        <taxon>Poaceae</taxon>
        <taxon>BOP clade</taxon>
        <taxon>Oryzoideae</taxon>
        <taxon>Oryzeae</taxon>
        <taxon>Oryzinae</taxon>
        <taxon>Oryza</taxon>
    </lineage>
</organism>
<dbReference type="EnsemblPlants" id="OB03G37850.1">
    <property type="protein sequence ID" value="OB03G37850.1"/>
    <property type="gene ID" value="OB03G37850"/>
</dbReference>
<feature type="region of interest" description="Disordered" evidence="1">
    <location>
        <begin position="20"/>
        <end position="51"/>
    </location>
</feature>
<feature type="compositionally biased region" description="Basic residues" evidence="1">
    <location>
        <begin position="20"/>
        <end position="32"/>
    </location>
</feature>
<evidence type="ECO:0000256" key="1">
    <source>
        <dbReference type="SAM" id="MobiDB-lite"/>
    </source>
</evidence>
<sequence>MRGEGRPGGEAEEGVVLNLRKRRGGGSRRGLRAHAPTQGRRRRRRRHHRGILGEADRRSNWGGILSLVSYAKPQ</sequence>
<protein>
    <submittedName>
        <fullName evidence="2">Uncharacterized protein</fullName>
    </submittedName>
</protein>
<reference evidence="2" key="2">
    <citation type="submission" date="2013-04" db="UniProtKB">
        <authorList>
            <consortium name="EnsemblPlants"/>
        </authorList>
    </citation>
    <scope>IDENTIFICATION</scope>
</reference>
<name>J3LRV9_ORYBR</name>
<dbReference type="AlphaFoldDB" id="J3LRV9"/>
<accession>J3LRV9</accession>
<dbReference type="Proteomes" id="UP000006038">
    <property type="component" value="Chromosome 3"/>
</dbReference>
<evidence type="ECO:0000313" key="3">
    <source>
        <dbReference type="Proteomes" id="UP000006038"/>
    </source>
</evidence>
<feature type="compositionally biased region" description="Basic residues" evidence="1">
    <location>
        <begin position="39"/>
        <end position="50"/>
    </location>
</feature>
<reference evidence="2" key="1">
    <citation type="journal article" date="2013" name="Nat. Commun.">
        <title>Whole-genome sequencing of Oryza brachyantha reveals mechanisms underlying Oryza genome evolution.</title>
        <authorList>
            <person name="Chen J."/>
            <person name="Huang Q."/>
            <person name="Gao D."/>
            <person name="Wang J."/>
            <person name="Lang Y."/>
            <person name="Liu T."/>
            <person name="Li B."/>
            <person name="Bai Z."/>
            <person name="Luis Goicoechea J."/>
            <person name="Liang C."/>
            <person name="Chen C."/>
            <person name="Zhang W."/>
            <person name="Sun S."/>
            <person name="Liao Y."/>
            <person name="Zhang X."/>
            <person name="Yang L."/>
            <person name="Song C."/>
            <person name="Wang M."/>
            <person name="Shi J."/>
            <person name="Liu G."/>
            <person name="Liu J."/>
            <person name="Zhou H."/>
            <person name="Zhou W."/>
            <person name="Yu Q."/>
            <person name="An N."/>
            <person name="Chen Y."/>
            <person name="Cai Q."/>
            <person name="Wang B."/>
            <person name="Liu B."/>
            <person name="Min J."/>
            <person name="Huang Y."/>
            <person name="Wu H."/>
            <person name="Li Z."/>
            <person name="Zhang Y."/>
            <person name="Yin Y."/>
            <person name="Song W."/>
            <person name="Jiang J."/>
            <person name="Jackson S.A."/>
            <person name="Wing R.A."/>
            <person name="Wang J."/>
            <person name="Chen M."/>
        </authorList>
    </citation>
    <scope>NUCLEOTIDE SEQUENCE [LARGE SCALE GENOMIC DNA]</scope>
    <source>
        <strain evidence="2">cv. IRGC 101232</strain>
    </source>
</reference>